<name>A0AA39T9U5_9AGAR</name>
<evidence type="ECO:0000259" key="4">
    <source>
        <dbReference type="Pfam" id="PF06722"/>
    </source>
</evidence>
<dbReference type="EMBL" id="JAUEPR010000025">
    <property type="protein sequence ID" value="KAK0474761.1"/>
    <property type="molecule type" value="Genomic_DNA"/>
</dbReference>
<dbReference type="FunFam" id="3.40.50.2000:FF:000009">
    <property type="entry name" value="Sterol 3-beta-glucosyltransferase UGT80A2"/>
    <property type="match status" value="1"/>
</dbReference>
<evidence type="ECO:0000259" key="3">
    <source>
        <dbReference type="Pfam" id="PF03033"/>
    </source>
</evidence>
<proteinExistence type="predicted"/>
<dbReference type="GO" id="GO:0005975">
    <property type="term" value="P:carbohydrate metabolic process"/>
    <property type="evidence" value="ECO:0007669"/>
    <property type="project" value="InterPro"/>
</dbReference>
<dbReference type="GO" id="GO:0016906">
    <property type="term" value="F:sterol 3-beta-glucosyltransferase activity"/>
    <property type="evidence" value="ECO:0007669"/>
    <property type="project" value="UniProtKB-ARBA"/>
</dbReference>
<keyword evidence="6" id="KW-1185">Reference proteome</keyword>
<dbReference type="SUPFAM" id="SSF53756">
    <property type="entry name" value="UDP-Glycosyltransferase/glycogen phosphorylase"/>
    <property type="match status" value="1"/>
</dbReference>
<protein>
    <submittedName>
        <fullName evidence="5">UDP-Glycosyltransferase/glycogen phosphorylase</fullName>
    </submittedName>
</protein>
<sequence>MVKEARPFHMKELDEDAPVLPKDTASSHSSDSMEFTDVEDVQIDPDISYGKYVATGKGLVSSASITPDGRISVSLDLKHKLPDLPEDHALDVKEFAVDREWRRFPKMNIVIMIVGSRGDVQPYVALGKRLMKDGHRIRIASHETFRSFVTEHGLEFFDIGGNPQDLMSYMVKNPGLIPGVDSLTNGDIPRKRIMLAEMIDGCWLSCYSPCPRTGRAFTADAIIANPPSFAHIHCAEALGIPLLLSFTMPWSATTAFPHPLVNVKNSNAGQGLTNYLTYPLAEILTWQGMGDIINKLRTQTLGLAPLSLRSGPGVVDTCKIPWTYCMSPALVPKPKDWKNHIDIVGFYFLDLATNYTPPNDLAAFLAAGDAPIYIGFGSVVVDDPAAMTSTIFEATKKAGVRALVSAGWGGLGDVAIPSHIFILGNIPHDWLFANGRVTAVVHHGGAGTTAAGLSKGLPTVVVPFFGDQGFWGNMIHKAGAGPAPIPPKSLTVDSLKDAIVFAIGPAAKSAARRMSEQIRYDDGVNRGAESFYRHLPLKNMRCDLDPSRIAVWWSTKHCLKLSAFAAHVLESAHELNMESLDTHRSKEYNLRKGVLDPLTGGSSAIFWTVTHYYAGIAKIFYSPISGIIQTTTAIPQGVMKIITNIQDGFQNMPKLYGSEVREPGKVTDFKSGLKEAGKGFVYGYYDGITGLVREPVKGAQKGGFIGAIRGSARSFVNVTMKPAAGIVGLVAHPLNGAWKSIRSDSSKKQEERQRSARITDGIEEVKRSTSEERNLILRRFREAEATTSERQKAMSEAARSLLCADVEEDAALELDSSVETSSQRGSDWCEADAQDADRLSSESNPTAAARWSETDQDEARFLRDMEIAKQLSLAEQRGYERGISGRIENFYG</sequence>
<dbReference type="Proteomes" id="UP001175227">
    <property type="component" value="Unassembled WGS sequence"/>
</dbReference>
<accession>A0AA39T9U5</accession>
<dbReference type="InterPro" id="IPR010610">
    <property type="entry name" value="EryCIII-like_C"/>
</dbReference>
<dbReference type="Pfam" id="PF06722">
    <property type="entry name" value="EryCIII-like_C"/>
    <property type="match status" value="1"/>
</dbReference>
<gene>
    <name evidence="5" type="ORF">IW261DRAFT_1496936</name>
</gene>
<feature type="compositionally biased region" description="Basic and acidic residues" evidence="2">
    <location>
        <begin position="741"/>
        <end position="754"/>
    </location>
</feature>
<dbReference type="InterPro" id="IPR050426">
    <property type="entry name" value="Glycosyltransferase_28"/>
</dbReference>
<dbReference type="InterPro" id="IPR002213">
    <property type="entry name" value="UDP_glucos_trans"/>
</dbReference>
<evidence type="ECO:0000256" key="2">
    <source>
        <dbReference type="SAM" id="MobiDB-lite"/>
    </source>
</evidence>
<evidence type="ECO:0000313" key="6">
    <source>
        <dbReference type="Proteomes" id="UP001175227"/>
    </source>
</evidence>
<evidence type="ECO:0000256" key="1">
    <source>
        <dbReference type="ARBA" id="ARBA00022679"/>
    </source>
</evidence>
<feature type="domain" description="Glycosyltransferase family 28 N-terminal" evidence="3">
    <location>
        <begin position="109"/>
        <end position="257"/>
    </location>
</feature>
<organism evidence="5 6">
    <name type="scientific">Armillaria novae-zelandiae</name>
    <dbReference type="NCBI Taxonomy" id="153914"/>
    <lineage>
        <taxon>Eukaryota</taxon>
        <taxon>Fungi</taxon>
        <taxon>Dikarya</taxon>
        <taxon>Basidiomycota</taxon>
        <taxon>Agaricomycotina</taxon>
        <taxon>Agaricomycetes</taxon>
        <taxon>Agaricomycetidae</taxon>
        <taxon>Agaricales</taxon>
        <taxon>Marasmiineae</taxon>
        <taxon>Physalacriaceae</taxon>
        <taxon>Armillaria</taxon>
    </lineage>
</organism>
<feature type="region of interest" description="Disordered" evidence="2">
    <location>
        <begin position="1"/>
        <end position="34"/>
    </location>
</feature>
<dbReference type="CDD" id="cd03784">
    <property type="entry name" value="GT1_Gtf-like"/>
    <property type="match status" value="1"/>
</dbReference>
<dbReference type="PANTHER" id="PTHR48050:SF13">
    <property type="entry name" value="STEROL 3-BETA-GLUCOSYLTRANSFERASE UGT80A2"/>
    <property type="match status" value="1"/>
</dbReference>
<dbReference type="AlphaFoldDB" id="A0AA39T9U5"/>
<dbReference type="PANTHER" id="PTHR48050">
    <property type="entry name" value="STEROL 3-BETA-GLUCOSYLTRANSFERASE"/>
    <property type="match status" value="1"/>
</dbReference>
<comment type="caution">
    <text evidence="5">The sequence shown here is derived from an EMBL/GenBank/DDBJ whole genome shotgun (WGS) entry which is preliminary data.</text>
</comment>
<feature type="domain" description="Erythromycin biosynthesis protein CIII-like C-terminal" evidence="4">
    <location>
        <begin position="415"/>
        <end position="516"/>
    </location>
</feature>
<keyword evidence="1" id="KW-0808">Transferase</keyword>
<evidence type="ECO:0000313" key="5">
    <source>
        <dbReference type="EMBL" id="KAK0474761.1"/>
    </source>
</evidence>
<dbReference type="InterPro" id="IPR004276">
    <property type="entry name" value="GlycoTrans_28_N"/>
</dbReference>
<reference evidence="5" key="1">
    <citation type="submission" date="2023-06" db="EMBL/GenBank/DDBJ databases">
        <authorList>
            <consortium name="Lawrence Berkeley National Laboratory"/>
            <person name="Ahrendt S."/>
            <person name="Sahu N."/>
            <person name="Indic B."/>
            <person name="Wong-Bajracharya J."/>
            <person name="Merenyi Z."/>
            <person name="Ke H.-M."/>
            <person name="Monk M."/>
            <person name="Kocsube S."/>
            <person name="Drula E."/>
            <person name="Lipzen A."/>
            <person name="Balint B."/>
            <person name="Henrissat B."/>
            <person name="Andreopoulos B."/>
            <person name="Martin F.M."/>
            <person name="Harder C.B."/>
            <person name="Rigling D."/>
            <person name="Ford K.L."/>
            <person name="Foster G.D."/>
            <person name="Pangilinan J."/>
            <person name="Papanicolaou A."/>
            <person name="Barry K."/>
            <person name="LaButti K."/>
            <person name="Viragh M."/>
            <person name="Koriabine M."/>
            <person name="Yan M."/>
            <person name="Riley R."/>
            <person name="Champramary S."/>
            <person name="Plett K.L."/>
            <person name="Tsai I.J."/>
            <person name="Slot J."/>
            <person name="Sipos G."/>
            <person name="Plett J."/>
            <person name="Nagy L.G."/>
            <person name="Grigoriev I.V."/>
        </authorList>
    </citation>
    <scope>NUCLEOTIDE SEQUENCE</scope>
    <source>
        <strain evidence="5">ICMP 16352</strain>
    </source>
</reference>
<feature type="compositionally biased region" description="Polar residues" evidence="2">
    <location>
        <begin position="24"/>
        <end position="33"/>
    </location>
</feature>
<feature type="region of interest" description="Disordered" evidence="2">
    <location>
        <begin position="741"/>
        <end position="765"/>
    </location>
</feature>
<dbReference type="Gene3D" id="3.40.50.2000">
    <property type="entry name" value="Glycogen Phosphorylase B"/>
    <property type="match status" value="2"/>
</dbReference>
<dbReference type="Pfam" id="PF03033">
    <property type="entry name" value="Glyco_transf_28"/>
    <property type="match status" value="1"/>
</dbReference>
<feature type="compositionally biased region" description="Basic and acidic residues" evidence="2">
    <location>
        <begin position="1"/>
        <end position="12"/>
    </location>
</feature>
<feature type="region of interest" description="Disordered" evidence="2">
    <location>
        <begin position="814"/>
        <end position="856"/>
    </location>
</feature>